<dbReference type="GO" id="GO:0016987">
    <property type="term" value="F:sigma factor activity"/>
    <property type="evidence" value="ECO:0007669"/>
    <property type="project" value="UniProtKB-KW"/>
</dbReference>
<reference evidence="15" key="1">
    <citation type="submission" date="2017-05" db="EMBL/GenBank/DDBJ databases">
        <authorList>
            <person name="Barney B.M."/>
        </authorList>
    </citation>
    <scope>NUCLEOTIDE SEQUENCE [LARGE SCALE GENOMIC DNA]</scope>
    <source>
        <strain evidence="15">PSBB022</strain>
    </source>
</reference>
<dbReference type="GO" id="GO:0003677">
    <property type="term" value="F:DNA binding"/>
    <property type="evidence" value="ECO:0007669"/>
    <property type="project" value="UniProtKB-KW"/>
</dbReference>
<evidence type="ECO:0000256" key="10">
    <source>
        <dbReference type="PIRNR" id="PIRNR000774"/>
    </source>
</evidence>
<dbReference type="PROSITE" id="PS00718">
    <property type="entry name" value="SIGMA54_2"/>
    <property type="match status" value="1"/>
</dbReference>
<evidence type="ECO:0000256" key="11">
    <source>
        <dbReference type="SAM" id="MobiDB-lite"/>
    </source>
</evidence>
<keyword evidence="15" id="KW-1185">Reference proteome</keyword>
<organism evidence="14 15">
    <name type="scientific">Cellvibrio mixtus</name>
    <dbReference type="NCBI Taxonomy" id="39650"/>
    <lineage>
        <taxon>Bacteria</taxon>
        <taxon>Pseudomonadati</taxon>
        <taxon>Pseudomonadota</taxon>
        <taxon>Gammaproteobacteria</taxon>
        <taxon>Cellvibrionales</taxon>
        <taxon>Cellvibrionaceae</taxon>
        <taxon>Cellvibrio</taxon>
    </lineage>
</organism>
<comment type="similarity">
    <text evidence="1 10">Belongs to the sigma-54 factor family.</text>
</comment>
<protein>
    <recommendedName>
        <fullName evidence="2 10">RNA polymerase sigma-54 factor</fullName>
    </recommendedName>
</protein>
<dbReference type="NCBIfam" id="NF009118">
    <property type="entry name" value="PRK12469.1"/>
    <property type="match status" value="1"/>
</dbReference>
<dbReference type="PRINTS" id="PR00045">
    <property type="entry name" value="SIGMA54FCT"/>
</dbReference>
<feature type="domain" description="RNA polymerase sigma factor 54 DNA-binding" evidence="12">
    <location>
        <begin position="391"/>
        <end position="548"/>
    </location>
</feature>
<evidence type="ECO:0000256" key="5">
    <source>
        <dbReference type="ARBA" id="ARBA00022695"/>
    </source>
</evidence>
<comment type="function">
    <text evidence="10">Sigma factors are initiation factors that promote the attachment of RNA polymerase to specific initiation sites and are then released.</text>
</comment>
<dbReference type="PROSITE" id="PS50044">
    <property type="entry name" value="SIGMA54_3"/>
    <property type="match status" value="1"/>
</dbReference>
<dbReference type="InterPro" id="IPR007046">
    <property type="entry name" value="RNA_pol_sigma_54_core-bd"/>
</dbReference>
<dbReference type="EMBL" id="NHNI01000001">
    <property type="protein sequence ID" value="OZY86330.1"/>
    <property type="molecule type" value="Genomic_DNA"/>
</dbReference>
<dbReference type="Gene3D" id="1.10.10.60">
    <property type="entry name" value="Homeodomain-like"/>
    <property type="match status" value="1"/>
</dbReference>
<dbReference type="FunFam" id="1.10.10.60:FF:000045">
    <property type="entry name" value="RNA polymerase sigma-54 factor"/>
    <property type="match status" value="1"/>
</dbReference>
<dbReference type="PROSITE" id="PS00717">
    <property type="entry name" value="SIGMA54_1"/>
    <property type="match status" value="1"/>
</dbReference>
<dbReference type="InterPro" id="IPR000394">
    <property type="entry name" value="RNA_pol_sigma_54"/>
</dbReference>
<proteinExistence type="inferred from homology"/>
<accession>A0A266Q925</accession>
<dbReference type="PIRSF" id="PIRSF000774">
    <property type="entry name" value="RpoN"/>
    <property type="match status" value="1"/>
</dbReference>
<dbReference type="GO" id="GO:0006352">
    <property type="term" value="P:DNA-templated transcription initiation"/>
    <property type="evidence" value="ECO:0007669"/>
    <property type="project" value="InterPro"/>
</dbReference>
<dbReference type="NCBIfam" id="TIGR02395">
    <property type="entry name" value="rpoN_sigma"/>
    <property type="match status" value="1"/>
</dbReference>
<evidence type="ECO:0000256" key="2">
    <source>
        <dbReference type="ARBA" id="ARBA00019942"/>
    </source>
</evidence>
<keyword evidence="4 10" id="KW-0808">Transferase</keyword>
<keyword evidence="7 10" id="KW-0731">Sigma factor</keyword>
<comment type="caution">
    <text evidence="14">The sequence shown here is derived from an EMBL/GenBank/DDBJ whole genome shotgun (WGS) entry which is preliminary data.</text>
</comment>
<dbReference type="PANTHER" id="PTHR32248">
    <property type="entry name" value="RNA POLYMERASE SIGMA-54 FACTOR"/>
    <property type="match status" value="1"/>
</dbReference>
<dbReference type="STRING" id="1209072.GCA_000766945_03226"/>
<feature type="region of interest" description="Disordered" evidence="11">
    <location>
        <begin position="42"/>
        <end position="67"/>
    </location>
</feature>
<evidence type="ECO:0000256" key="4">
    <source>
        <dbReference type="ARBA" id="ARBA00022679"/>
    </source>
</evidence>
<gene>
    <name evidence="14" type="ORF">CBP51_04695</name>
</gene>
<evidence type="ECO:0000256" key="7">
    <source>
        <dbReference type="ARBA" id="ARBA00023082"/>
    </source>
</evidence>
<dbReference type="NCBIfam" id="NF004595">
    <property type="entry name" value="PRK05932.1-2"/>
    <property type="match status" value="1"/>
</dbReference>
<dbReference type="GO" id="GO:0001216">
    <property type="term" value="F:DNA-binding transcription activator activity"/>
    <property type="evidence" value="ECO:0007669"/>
    <property type="project" value="InterPro"/>
</dbReference>
<feature type="domain" description="RNA polymerase sigma factor 54 core-binding" evidence="13">
    <location>
        <begin position="182"/>
        <end position="377"/>
    </location>
</feature>
<dbReference type="InterPro" id="IPR007634">
    <property type="entry name" value="RNA_pol_sigma_54_DNA-bd"/>
</dbReference>
<dbReference type="GO" id="GO:0016779">
    <property type="term" value="F:nucleotidyltransferase activity"/>
    <property type="evidence" value="ECO:0007669"/>
    <property type="project" value="UniProtKB-KW"/>
</dbReference>
<evidence type="ECO:0000259" key="12">
    <source>
        <dbReference type="Pfam" id="PF04552"/>
    </source>
</evidence>
<dbReference type="PANTHER" id="PTHR32248:SF4">
    <property type="entry name" value="RNA POLYMERASE SIGMA-54 FACTOR"/>
    <property type="match status" value="1"/>
</dbReference>
<dbReference type="InterPro" id="IPR038709">
    <property type="entry name" value="RpoN_core-bd_sf"/>
</dbReference>
<dbReference type="AlphaFoldDB" id="A0A266Q925"/>
<dbReference type="Gene3D" id="1.10.10.1330">
    <property type="entry name" value="RNA polymerase sigma-54 factor, core-binding domain"/>
    <property type="match status" value="1"/>
</dbReference>
<keyword evidence="9 10" id="KW-0804">Transcription</keyword>
<evidence type="ECO:0000313" key="14">
    <source>
        <dbReference type="EMBL" id="OZY86330.1"/>
    </source>
</evidence>
<keyword evidence="3 10" id="KW-0240">DNA-directed RNA polymerase</keyword>
<feature type="compositionally biased region" description="Low complexity" evidence="11">
    <location>
        <begin position="84"/>
        <end position="105"/>
    </location>
</feature>
<evidence type="ECO:0000259" key="13">
    <source>
        <dbReference type="Pfam" id="PF04963"/>
    </source>
</evidence>
<dbReference type="Pfam" id="PF00309">
    <property type="entry name" value="Sigma54_AID"/>
    <property type="match status" value="1"/>
</dbReference>
<evidence type="ECO:0000256" key="9">
    <source>
        <dbReference type="ARBA" id="ARBA00023163"/>
    </source>
</evidence>
<feature type="compositionally biased region" description="Acidic residues" evidence="11">
    <location>
        <begin position="114"/>
        <end position="134"/>
    </location>
</feature>
<keyword evidence="5 10" id="KW-0548">Nucleotidyltransferase</keyword>
<dbReference type="Pfam" id="PF04552">
    <property type="entry name" value="Sigma54_DBD"/>
    <property type="match status" value="1"/>
</dbReference>
<evidence type="ECO:0000256" key="1">
    <source>
        <dbReference type="ARBA" id="ARBA00008798"/>
    </source>
</evidence>
<feature type="compositionally biased region" description="Polar residues" evidence="11">
    <location>
        <begin position="164"/>
        <end position="175"/>
    </location>
</feature>
<keyword evidence="8 10" id="KW-0238">DNA-binding</keyword>
<dbReference type="Proteomes" id="UP000216101">
    <property type="component" value="Unassembled WGS sequence"/>
</dbReference>
<sequence>MKQSLQLKLGQQLTMTPQLQQAIRLLQLSTLDLQQEIQEALESNPMLEVEESFDSSAGNTDYEGSEQDKIDYTRQQEIAAESGTDNSADFSASDNFSSATSDNFNEPGYSETESFGDSEGFTDGESFGDNDVYGEGESFSADGGDWSDSIPSDLPVDTSWDDVYQTSSTGNSSNYDNEDSDFESRRAVTDSLYDHLMWQLNLTPMSDRDRVLAMAIIDAVEPSGMLSITLEEIFEGMRGDFEELELDEVEAVQHRLQQFDPCGVCSQNLSECLLVQLQQFDPKTPFLDSAKLIAKQYLPLLGSRDYRQLMRRTKLKEAELSQAIALIQSLNPRPGDIIASGDTEYVVPDVFVEKRDGRWIVELNPEIAPRLRINSNYASMVKRADSSSDNTFLKDNLQEARWFLKSLQSRNETLLKVASCIVEKQRGFLDYGPEAMKPLVLHDIAEIVEMHESTISRVTTQKYMHTPQGIFELKYFFSSHVSTDSGGECSSTAIRAIIKKLVSAENPKKPLSDSKITDLLAEQGIQVARRTIAKYRESLNIPPSNERKTI</sequence>
<evidence type="ECO:0000256" key="6">
    <source>
        <dbReference type="ARBA" id="ARBA00023015"/>
    </source>
</evidence>
<evidence type="ECO:0000313" key="15">
    <source>
        <dbReference type="Proteomes" id="UP000216101"/>
    </source>
</evidence>
<dbReference type="GO" id="GO:0000428">
    <property type="term" value="C:DNA-directed RNA polymerase complex"/>
    <property type="evidence" value="ECO:0007669"/>
    <property type="project" value="UniProtKB-KW"/>
</dbReference>
<keyword evidence="6 10" id="KW-0805">Transcription regulation</keyword>
<dbReference type="RefSeq" id="WP_094984020.1">
    <property type="nucleotide sequence ID" value="NZ_NHNI01000001.1"/>
</dbReference>
<evidence type="ECO:0000256" key="8">
    <source>
        <dbReference type="ARBA" id="ARBA00023125"/>
    </source>
</evidence>
<name>A0A266Q925_9GAMM</name>
<evidence type="ECO:0000256" key="3">
    <source>
        <dbReference type="ARBA" id="ARBA00022478"/>
    </source>
</evidence>
<feature type="region of interest" description="Disordered" evidence="11">
    <location>
        <begin position="79"/>
        <end position="181"/>
    </location>
</feature>
<dbReference type="Pfam" id="PF04963">
    <property type="entry name" value="Sigma54_CBD"/>
    <property type="match status" value="1"/>
</dbReference>